<dbReference type="Gene3D" id="3.30.910.20">
    <property type="entry name" value="Skp domain"/>
    <property type="match status" value="1"/>
</dbReference>
<evidence type="ECO:0000313" key="5">
    <source>
        <dbReference type="EMBL" id="SHF44500.1"/>
    </source>
</evidence>
<dbReference type="Pfam" id="PF03938">
    <property type="entry name" value="OmpH"/>
    <property type="match status" value="1"/>
</dbReference>
<feature type="chain" id="PRO_5009909112" evidence="4">
    <location>
        <begin position="24"/>
        <end position="166"/>
    </location>
</feature>
<name>A0A1M5BQ42_9FLAO</name>
<evidence type="ECO:0000256" key="4">
    <source>
        <dbReference type="SAM" id="SignalP"/>
    </source>
</evidence>
<comment type="similarity">
    <text evidence="1">Belongs to the Skp family.</text>
</comment>
<evidence type="ECO:0000313" key="6">
    <source>
        <dbReference type="Proteomes" id="UP000184147"/>
    </source>
</evidence>
<dbReference type="PANTHER" id="PTHR35089">
    <property type="entry name" value="CHAPERONE PROTEIN SKP"/>
    <property type="match status" value="1"/>
</dbReference>
<dbReference type="PANTHER" id="PTHR35089:SF1">
    <property type="entry name" value="CHAPERONE PROTEIN SKP"/>
    <property type="match status" value="1"/>
</dbReference>
<dbReference type="EMBL" id="FQVQ01000009">
    <property type="protein sequence ID" value="SHF44500.1"/>
    <property type="molecule type" value="Genomic_DNA"/>
</dbReference>
<gene>
    <name evidence="5" type="ORF">SAMN05444377_10936</name>
</gene>
<accession>A0A1M5BQ42</accession>
<reference evidence="5 6" key="1">
    <citation type="submission" date="2016-11" db="EMBL/GenBank/DDBJ databases">
        <authorList>
            <person name="Jaros S."/>
            <person name="Januszkiewicz K."/>
            <person name="Wedrychowicz H."/>
        </authorList>
    </citation>
    <scope>NUCLEOTIDE SEQUENCE [LARGE SCALE GENOMIC DNA]</scope>
    <source>
        <strain evidence="5 6">DSM 25660</strain>
    </source>
</reference>
<dbReference type="GO" id="GO:0050821">
    <property type="term" value="P:protein stabilization"/>
    <property type="evidence" value="ECO:0007669"/>
    <property type="project" value="TreeGrafter"/>
</dbReference>
<evidence type="ECO:0000256" key="3">
    <source>
        <dbReference type="SAM" id="Coils"/>
    </source>
</evidence>
<keyword evidence="3" id="KW-0175">Coiled coil</keyword>
<dbReference type="InterPro" id="IPR024930">
    <property type="entry name" value="Skp_dom_sf"/>
</dbReference>
<dbReference type="AlphaFoldDB" id="A0A1M5BQ42"/>
<dbReference type="STRING" id="1124188.SAMN05444377_10936"/>
<evidence type="ECO:0000256" key="1">
    <source>
        <dbReference type="ARBA" id="ARBA00009091"/>
    </source>
</evidence>
<organism evidence="5 6">
    <name type="scientific">Flavobacterium fontis</name>
    <dbReference type="NCBI Taxonomy" id="1124188"/>
    <lineage>
        <taxon>Bacteria</taxon>
        <taxon>Pseudomonadati</taxon>
        <taxon>Bacteroidota</taxon>
        <taxon>Flavobacteriia</taxon>
        <taxon>Flavobacteriales</taxon>
        <taxon>Flavobacteriaceae</taxon>
        <taxon>Flavobacterium</taxon>
    </lineage>
</organism>
<protein>
    <submittedName>
        <fullName evidence="5">Periplasmic chaperone for outer membrane proteins Skp</fullName>
    </submittedName>
</protein>
<evidence type="ECO:0000256" key="2">
    <source>
        <dbReference type="ARBA" id="ARBA00022729"/>
    </source>
</evidence>
<feature type="signal peptide" evidence="4">
    <location>
        <begin position="1"/>
        <end position="23"/>
    </location>
</feature>
<dbReference type="GO" id="GO:0051082">
    <property type="term" value="F:unfolded protein binding"/>
    <property type="evidence" value="ECO:0007669"/>
    <property type="project" value="InterPro"/>
</dbReference>
<dbReference type="GO" id="GO:0005829">
    <property type="term" value="C:cytosol"/>
    <property type="evidence" value="ECO:0007669"/>
    <property type="project" value="TreeGrafter"/>
</dbReference>
<dbReference type="SUPFAM" id="SSF111384">
    <property type="entry name" value="OmpH-like"/>
    <property type="match status" value="1"/>
</dbReference>
<dbReference type="SMART" id="SM00935">
    <property type="entry name" value="OmpH"/>
    <property type="match status" value="1"/>
</dbReference>
<keyword evidence="6" id="KW-1185">Reference proteome</keyword>
<keyword evidence="2 4" id="KW-0732">Signal</keyword>
<feature type="coiled-coil region" evidence="3">
    <location>
        <begin position="46"/>
        <end position="91"/>
    </location>
</feature>
<sequence>MMKLFKNALLAVVAVLGMQTAQAQAKTAHVDVNDITSKMPAMIEARKQLEKLGENYSKEYKTLVEEYQAKAKKYEAEVATVSDAVNQTRQQEMQDMGKRISDFQENAQNDLQKKEGELMKPLVDKIKASISKVGKAKGYQYVMDVSSLLLADGPDITADVKKDLGF</sequence>
<dbReference type="Proteomes" id="UP000184147">
    <property type="component" value="Unassembled WGS sequence"/>
</dbReference>
<dbReference type="InterPro" id="IPR005632">
    <property type="entry name" value="Chaperone_Skp"/>
</dbReference>
<proteinExistence type="inferred from homology"/>